<dbReference type="GO" id="GO:0004458">
    <property type="term" value="F:D-lactate dehydrogenase (cytochrome) activity"/>
    <property type="evidence" value="ECO:0007669"/>
    <property type="project" value="TreeGrafter"/>
</dbReference>
<evidence type="ECO:0000256" key="3">
    <source>
        <dbReference type="ARBA" id="ARBA00022723"/>
    </source>
</evidence>
<dbReference type="Gene3D" id="3.30.465.10">
    <property type="match status" value="1"/>
</dbReference>
<dbReference type="Pfam" id="PF02913">
    <property type="entry name" value="FAD-oxidase_C"/>
    <property type="match status" value="1"/>
</dbReference>
<sequence length="975" mass="108755">MDKLFAMTTLPPAIVAELRRLLKGDVYEDISTRLIYSTDASAYQEIPMAVVRPRDVQDLSLLVSFVRRHRLPVILRGAGTSLAGQVVGGGVVVDVSTFLNKVLEVNVPEQWVMVEPGVVLDELNLAVKPHGLFFGPETSTSNRCTMGGMVGNNSCGSHSLVYGSTRDHLLEVHGFLSNGEEVVFKSLSHGEWESKCKSETLEGDIYRFFRELMADRDMLDEIWREYPHPDIHRRNTGYALDVVCRQIRETGHINLAPLIAGSEGTLMVMSRLKLSLVPLPPLACGLLCVHLHSLRQAVDANLVALTFSPVAVELMDKKVLDLTRENIVQRQNRFFIEGDPHALLLVEMRGDSPEDVQVQSHRLVDALQQQRLGYAYPLLTGLDIRRVWDLRKAGLGVLSNMPGDELPVPVIEDTAVRVQEMGDYLDSISAMLQRYGKSCVYYGHIGSGELHLRPVLNMKQPGDVQMFRNIALDTAHIVKHFRGSLSGEHGDGRLRGEFIPLMVGERVYELLRRLKSVFDPVNLFNPGKIVDAPSMDACLRYRMAEVALPESVFDWSESGGWVQGAERCNGSADCRKSSLMGGVMCPSFMALRNEKDSTRARANLLRHFFTGSLSIDKQGMAVVLEALDFCLSCKACKAECPSNVDMAKLKAEFLNWYRQKYGSTLRERVFAYQPQWMKPVSLLPWFYNWMVGNQLMASWLAGVLGLDADVSLPRLGSRTLRHWFRDERFVPDGRRVAFFADEFTNYSDAAIGMKAIALLQRLGYRVEMPKHVESGRTFLSKGFLPDARRVARKNVQLLSSLVSDEMPLVGVEPSAVLTFRDEYPDLVGSDLVNSAQSLAQHALTIEEFLWREMAAGRIQQSSFTDSVRHVRYHVHCYQKALSDASVTGKVLSFPVNYTAEAISSGCCGMAGSFGYEAEHADLAQRIGELRLFPAVRSTPVGVLVAAAGTSCRSHILHHTARQVQHPVEILYEALV</sequence>
<keyword evidence="2" id="KW-0285">Flavoprotein</keyword>
<dbReference type="PROSITE" id="PS00198">
    <property type="entry name" value="4FE4S_FER_1"/>
    <property type="match status" value="1"/>
</dbReference>
<organism evidence="10 11">
    <name type="scientific">Breznakibacter xylanolyticus</name>
    <dbReference type="NCBI Taxonomy" id="990"/>
    <lineage>
        <taxon>Bacteria</taxon>
        <taxon>Pseudomonadati</taxon>
        <taxon>Bacteroidota</taxon>
        <taxon>Bacteroidia</taxon>
        <taxon>Marinilabiliales</taxon>
        <taxon>Marinilabiliaceae</taxon>
        <taxon>Breznakibacter</taxon>
    </lineage>
</organism>
<reference evidence="10 11" key="1">
    <citation type="submission" date="2018-06" db="EMBL/GenBank/DDBJ databases">
        <title>Genomic Encyclopedia of Archaeal and Bacterial Type Strains, Phase II (KMG-II): from individual species to whole genera.</title>
        <authorList>
            <person name="Goeker M."/>
        </authorList>
    </citation>
    <scope>NUCLEOTIDE SEQUENCE [LARGE SCALE GENOMIC DNA]</scope>
    <source>
        <strain evidence="10 11">DSM 6779</strain>
    </source>
</reference>
<evidence type="ECO:0000259" key="9">
    <source>
        <dbReference type="PROSITE" id="PS51387"/>
    </source>
</evidence>
<evidence type="ECO:0000256" key="4">
    <source>
        <dbReference type="ARBA" id="ARBA00022827"/>
    </source>
</evidence>
<evidence type="ECO:0000313" key="10">
    <source>
        <dbReference type="EMBL" id="PZX17365.1"/>
    </source>
</evidence>
<dbReference type="InterPro" id="IPR017896">
    <property type="entry name" value="4Fe4S_Fe-S-bd"/>
</dbReference>
<proteinExistence type="predicted"/>
<dbReference type="Gene3D" id="3.30.70.2740">
    <property type="match status" value="1"/>
</dbReference>
<dbReference type="InterPro" id="IPR006094">
    <property type="entry name" value="Oxid_FAD_bind_N"/>
</dbReference>
<dbReference type="InterPro" id="IPR016164">
    <property type="entry name" value="FAD-linked_Oxase-like_C"/>
</dbReference>
<dbReference type="InterPro" id="IPR016171">
    <property type="entry name" value="Vanillyl_alc_oxidase_C-sub2"/>
</dbReference>
<name>A0A2W7NA94_9BACT</name>
<dbReference type="Proteomes" id="UP000249239">
    <property type="component" value="Unassembled WGS sequence"/>
</dbReference>
<dbReference type="InterPro" id="IPR016169">
    <property type="entry name" value="FAD-bd_PCMH_sub2"/>
</dbReference>
<protein>
    <submittedName>
        <fullName evidence="10">FAD/FMN-containing dehydrogenase</fullName>
    </submittedName>
</protein>
<dbReference type="PROSITE" id="PS51379">
    <property type="entry name" value="4FE4S_FER_2"/>
    <property type="match status" value="1"/>
</dbReference>
<keyword evidence="3" id="KW-0479">Metal-binding</keyword>
<dbReference type="PANTHER" id="PTHR11748">
    <property type="entry name" value="D-LACTATE DEHYDROGENASE"/>
    <property type="match status" value="1"/>
</dbReference>
<dbReference type="Gene3D" id="1.10.45.10">
    <property type="entry name" value="Vanillyl-alcohol Oxidase, Chain A, domain 4"/>
    <property type="match status" value="1"/>
</dbReference>
<dbReference type="PANTHER" id="PTHR11748:SF119">
    <property type="entry name" value="D-2-HYDROXYGLUTARATE DEHYDROGENASE"/>
    <property type="match status" value="1"/>
</dbReference>
<dbReference type="Pfam" id="PF01565">
    <property type="entry name" value="FAD_binding_4"/>
    <property type="match status" value="1"/>
</dbReference>
<feature type="domain" description="FAD-binding PCMH-type" evidence="9">
    <location>
        <begin position="43"/>
        <end position="279"/>
    </location>
</feature>
<dbReference type="InterPro" id="IPR016166">
    <property type="entry name" value="FAD-bd_PCMH"/>
</dbReference>
<keyword evidence="7" id="KW-0411">Iron-sulfur</keyword>
<dbReference type="PROSITE" id="PS51387">
    <property type="entry name" value="FAD_PCMH"/>
    <property type="match status" value="1"/>
</dbReference>
<evidence type="ECO:0000256" key="5">
    <source>
        <dbReference type="ARBA" id="ARBA00023002"/>
    </source>
</evidence>
<evidence type="ECO:0000256" key="1">
    <source>
        <dbReference type="ARBA" id="ARBA00001974"/>
    </source>
</evidence>
<evidence type="ECO:0000313" key="11">
    <source>
        <dbReference type="Proteomes" id="UP000249239"/>
    </source>
</evidence>
<evidence type="ECO:0000256" key="7">
    <source>
        <dbReference type="ARBA" id="ARBA00023014"/>
    </source>
</evidence>
<dbReference type="GO" id="GO:0008720">
    <property type="term" value="F:D-lactate dehydrogenase (NAD+) activity"/>
    <property type="evidence" value="ECO:0007669"/>
    <property type="project" value="TreeGrafter"/>
</dbReference>
<dbReference type="SUPFAM" id="SSF46548">
    <property type="entry name" value="alpha-helical ferredoxin"/>
    <property type="match status" value="1"/>
</dbReference>
<dbReference type="SUPFAM" id="SSF55103">
    <property type="entry name" value="FAD-linked oxidases, C-terminal domain"/>
    <property type="match status" value="1"/>
</dbReference>
<evidence type="ECO:0000256" key="2">
    <source>
        <dbReference type="ARBA" id="ARBA00022630"/>
    </source>
</evidence>
<dbReference type="GO" id="GO:0051536">
    <property type="term" value="F:iron-sulfur cluster binding"/>
    <property type="evidence" value="ECO:0007669"/>
    <property type="project" value="UniProtKB-KW"/>
</dbReference>
<dbReference type="EMBL" id="QKZK01000009">
    <property type="protein sequence ID" value="PZX17365.1"/>
    <property type="molecule type" value="Genomic_DNA"/>
</dbReference>
<dbReference type="InterPro" id="IPR036318">
    <property type="entry name" value="FAD-bd_PCMH-like_sf"/>
</dbReference>
<dbReference type="InterPro" id="IPR004113">
    <property type="entry name" value="FAD-bd_oxidored_4_C"/>
</dbReference>
<evidence type="ECO:0000259" key="8">
    <source>
        <dbReference type="PROSITE" id="PS51379"/>
    </source>
</evidence>
<dbReference type="AlphaFoldDB" id="A0A2W7NA94"/>
<gene>
    <name evidence="10" type="ORF">LX69_01414</name>
</gene>
<dbReference type="RefSeq" id="WP_245934959.1">
    <property type="nucleotide sequence ID" value="NZ_QKZK01000009.1"/>
</dbReference>
<dbReference type="InterPro" id="IPR017900">
    <property type="entry name" value="4Fe4S_Fe_S_CS"/>
</dbReference>
<accession>A0A2W7NA94</accession>
<dbReference type="GO" id="GO:1903457">
    <property type="term" value="P:lactate catabolic process"/>
    <property type="evidence" value="ECO:0007669"/>
    <property type="project" value="TreeGrafter"/>
</dbReference>
<comment type="caution">
    <text evidence="10">The sequence shown here is derived from an EMBL/GenBank/DDBJ whole genome shotgun (WGS) entry which is preliminary data.</text>
</comment>
<keyword evidence="5" id="KW-0560">Oxidoreductase</keyword>
<keyword evidence="11" id="KW-1185">Reference proteome</keyword>
<dbReference type="GO" id="GO:0071949">
    <property type="term" value="F:FAD binding"/>
    <property type="evidence" value="ECO:0007669"/>
    <property type="project" value="InterPro"/>
</dbReference>
<dbReference type="Pfam" id="PF13534">
    <property type="entry name" value="Fer4_17"/>
    <property type="match status" value="1"/>
</dbReference>
<feature type="domain" description="4Fe-4S ferredoxin-type" evidence="8">
    <location>
        <begin position="620"/>
        <end position="652"/>
    </location>
</feature>
<keyword evidence="4" id="KW-0274">FAD</keyword>
<comment type="cofactor">
    <cofactor evidence="1">
        <name>FAD</name>
        <dbReference type="ChEBI" id="CHEBI:57692"/>
    </cofactor>
</comment>
<keyword evidence="6" id="KW-0408">Iron</keyword>
<dbReference type="SUPFAM" id="SSF56176">
    <property type="entry name" value="FAD-binding/transporter-associated domain-like"/>
    <property type="match status" value="1"/>
</dbReference>
<dbReference type="GO" id="GO:0046872">
    <property type="term" value="F:metal ion binding"/>
    <property type="evidence" value="ECO:0007669"/>
    <property type="project" value="UniProtKB-KW"/>
</dbReference>
<evidence type="ECO:0000256" key="6">
    <source>
        <dbReference type="ARBA" id="ARBA00023004"/>
    </source>
</evidence>